<accession>A0ABR3RQL1</accession>
<feature type="region of interest" description="Disordered" evidence="1">
    <location>
        <begin position="1"/>
        <end position="44"/>
    </location>
</feature>
<protein>
    <recommendedName>
        <fullName evidence="4">25S rRNA (Uridine(2843)-N(3))-methyltransferase</fullName>
    </recommendedName>
</protein>
<evidence type="ECO:0008006" key="4">
    <source>
        <dbReference type="Google" id="ProtNLM"/>
    </source>
</evidence>
<name>A0ABR3RQL1_9PLEO</name>
<reference evidence="2 3" key="1">
    <citation type="submission" date="2024-02" db="EMBL/GenBank/DDBJ databases">
        <title>De novo assembly and annotation of 12 fungi associated with fruit tree decline syndrome in Ontario, Canada.</title>
        <authorList>
            <person name="Sulman M."/>
            <person name="Ellouze W."/>
            <person name="Ilyukhin E."/>
        </authorList>
    </citation>
    <scope>NUCLEOTIDE SEQUENCE [LARGE SCALE GENOMIC DNA]</scope>
    <source>
        <strain evidence="2 3">M42-189</strain>
    </source>
</reference>
<keyword evidence="3" id="KW-1185">Reference proteome</keyword>
<proteinExistence type="predicted"/>
<feature type="compositionally biased region" description="Basic residues" evidence="1">
    <location>
        <begin position="16"/>
        <end position="36"/>
    </location>
</feature>
<dbReference type="InterPro" id="IPR021463">
    <property type="entry name" value="Methyltransf_34"/>
</dbReference>
<evidence type="ECO:0000313" key="3">
    <source>
        <dbReference type="Proteomes" id="UP001521785"/>
    </source>
</evidence>
<dbReference type="EMBL" id="JAKJXO020000004">
    <property type="protein sequence ID" value="KAL1606192.1"/>
    <property type="molecule type" value="Genomic_DNA"/>
</dbReference>
<organism evidence="2 3">
    <name type="scientific">Paraconiothyrium brasiliense</name>
    <dbReference type="NCBI Taxonomy" id="300254"/>
    <lineage>
        <taxon>Eukaryota</taxon>
        <taxon>Fungi</taxon>
        <taxon>Dikarya</taxon>
        <taxon>Ascomycota</taxon>
        <taxon>Pezizomycotina</taxon>
        <taxon>Dothideomycetes</taxon>
        <taxon>Pleosporomycetidae</taxon>
        <taxon>Pleosporales</taxon>
        <taxon>Massarineae</taxon>
        <taxon>Didymosphaeriaceae</taxon>
        <taxon>Paraconiothyrium</taxon>
    </lineage>
</organism>
<evidence type="ECO:0000313" key="2">
    <source>
        <dbReference type="EMBL" id="KAL1606192.1"/>
    </source>
</evidence>
<dbReference type="Proteomes" id="UP001521785">
    <property type="component" value="Unassembled WGS sequence"/>
</dbReference>
<sequence>MLPLHTTTMGPPISRNLHRTTKKAPTKGSSKPHKAKAPAPVAETGPTSALPIDLLQLLLNIFRDSFQDRLSSDIKPLLQEVKGHLYNRDFATAFGKEEYLEAYALRWSPSRALCYLQIFDDLKNKLKPFNGVSEETEDAEWNIVCLGGGAGAEIVTLGGLMKLLEPVDEEHGAELKITAIDIADWSNVVTRLREGVVNKPPLSKYASAAAQEANKALTDPACFSVGFHQNDVLNMSFEALSKLVEKADLVTLMFTLNEIYTTSLSLTQKFLLGLTTSLSAGALLLVVDSPGSYSTVSLNGTEKKYPMQWLLDHTLLGPEASAQDTPKWEKIKEEESKWFRLPETLRYPIELENMRYQLHLYRRLG</sequence>
<comment type="caution">
    <text evidence="2">The sequence shown here is derived from an EMBL/GenBank/DDBJ whole genome shotgun (WGS) entry which is preliminary data.</text>
</comment>
<gene>
    <name evidence="2" type="ORF">SLS60_003593</name>
</gene>
<dbReference type="Pfam" id="PF11312">
    <property type="entry name" value="Methyltransf_34"/>
    <property type="match status" value="1"/>
</dbReference>
<evidence type="ECO:0000256" key="1">
    <source>
        <dbReference type="SAM" id="MobiDB-lite"/>
    </source>
</evidence>